<evidence type="ECO:0000313" key="1">
    <source>
        <dbReference type="EMBL" id="KJQ66729.1"/>
    </source>
</evidence>
<dbReference type="AlphaFoldDB" id="A0A0F2D907"/>
<sequence length="106" mass="12573">MAGSENQVTIDEEAWKLVLPDQWNLTSKHKKAIRESLETFVHDINKIENKRARKYFIIHYCYMRKKTVSECLEIAGTKSTNYHRYKQIAVLNFARIHQNGELEAYK</sequence>
<name>A0A0F2D907_STRMT</name>
<gene>
    <name evidence="1" type="ORF">TZ90_01896</name>
</gene>
<organism evidence="1 2">
    <name type="scientific">Streptococcus mitis</name>
    <dbReference type="NCBI Taxonomy" id="28037"/>
    <lineage>
        <taxon>Bacteria</taxon>
        <taxon>Bacillati</taxon>
        <taxon>Bacillota</taxon>
        <taxon>Bacilli</taxon>
        <taxon>Lactobacillales</taxon>
        <taxon>Streptococcaceae</taxon>
        <taxon>Streptococcus</taxon>
        <taxon>Streptococcus mitis group</taxon>
    </lineage>
</organism>
<dbReference type="Proteomes" id="UP000033538">
    <property type="component" value="Unassembled WGS sequence"/>
</dbReference>
<proteinExistence type="predicted"/>
<protein>
    <submittedName>
        <fullName evidence="1">Uncharacterized protein</fullName>
    </submittedName>
</protein>
<accession>A0A0F2D907</accession>
<evidence type="ECO:0000313" key="2">
    <source>
        <dbReference type="Proteomes" id="UP000033538"/>
    </source>
</evidence>
<reference evidence="1 2" key="1">
    <citation type="submission" date="2015-02" db="EMBL/GenBank/DDBJ databases">
        <title>Evolution of amylase-binding proteins of oral streptococcal species.</title>
        <authorList>
            <person name="Haase E.M."/>
        </authorList>
    </citation>
    <scope>NUCLEOTIDE SEQUENCE [LARGE SCALE GENOMIC DNA]</scope>
    <source>
        <strain evidence="1 2">OT25</strain>
    </source>
</reference>
<comment type="caution">
    <text evidence="1">The sequence shown here is derived from an EMBL/GenBank/DDBJ whole genome shotgun (WGS) entry which is preliminary data.</text>
</comment>
<dbReference type="RefSeq" id="WP_235285537.1">
    <property type="nucleotide sequence ID" value="NZ_JYGP01000003.1"/>
</dbReference>
<dbReference type="PATRIC" id="fig|28037.212.peg.1866"/>
<dbReference type="EMBL" id="JYGP01000003">
    <property type="protein sequence ID" value="KJQ66729.1"/>
    <property type="molecule type" value="Genomic_DNA"/>
</dbReference>